<organism evidence="1 2">
    <name type="scientific">Naganishia cerealis</name>
    <dbReference type="NCBI Taxonomy" id="610337"/>
    <lineage>
        <taxon>Eukaryota</taxon>
        <taxon>Fungi</taxon>
        <taxon>Dikarya</taxon>
        <taxon>Basidiomycota</taxon>
        <taxon>Agaricomycotina</taxon>
        <taxon>Tremellomycetes</taxon>
        <taxon>Filobasidiales</taxon>
        <taxon>Filobasidiaceae</taxon>
        <taxon>Naganishia</taxon>
    </lineage>
</organism>
<evidence type="ECO:0000313" key="2">
    <source>
        <dbReference type="Proteomes" id="UP001241377"/>
    </source>
</evidence>
<dbReference type="EMBL" id="JASBWR010000033">
    <property type="protein sequence ID" value="KAJ9105660.1"/>
    <property type="molecule type" value="Genomic_DNA"/>
</dbReference>
<keyword evidence="2" id="KW-1185">Reference proteome</keyword>
<sequence length="173" mass="19055">MHSEISNPDVLSPKACKKPLSLPPGFVDTASKKKVAPIGPKKQSAAQVDDLKMKKAWEIAVAPAKGIPMNLFMSYMTGNSLQIIPIMMTFSLFWNPVKAIFTETNAAFTNLWTEKNASNIILAKVAFVICQIAAMSVGLYKFYKMGLLPTAESDWLAWKAPMRIVEMCAVVVQ</sequence>
<reference evidence="1" key="1">
    <citation type="submission" date="2023-04" db="EMBL/GenBank/DDBJ databases">
        <title>Draft Genome sequencing of Naganishia species isolated from polar environments using Oxford Nanopore Technology.</title>
        <authorList>
            <person name="Leo P."/>
            <person name="Venkateswaran K."/>
        </authorList>
    </citation>
    <scope>NUCLEOTIDE SEQUENCE</scope>
    <source>
        <strain evidence="1">MNA-CCFEE 5261</strain>
    </source>
</reference>
<dbReference type="Proteomes" id="UP001241377">
    <property type="component" value="Unassembled WGS sequence"/>
</dbReference>
<accession>A0ACC2W3I3</accession>
<evidence type="ECO:0000313" key="1">
    <source>
        <dbReference type="EMBL" id="KAJ9105660.1"/>
    </source>
</evidence>
<comment type="caution">
    <text evidence="1">The sequence shown here is derived from an EMBL/GenBank/DDBJ whole genome shotgun (WGS) entry which is preliminary data.</text>
</comment>
<name>A0ACC2W3I3_9TREE</name>
<protein>
    <submittedName>
        <fullName evidence="1">Uncharacterized protein</fullName>
    </submittedName>
</protein>
<proteinExistence type="predicted"/>
<gene>
    <name evidence="1" type="ORF">QFC19_003432</name>
</gene>